<dbReference type="InterPro" id="IPR050952">
    <property type="entry name" value="TRIM-NHL_E3_ligases"/>
</dbReference>
<feature type="repeat" description="NHL" evidence="2">
    <location>
        <begin position="381"/>
        <end position="412"/>
    </location>
</feature>
<organism evidence="4 5">
    <name type="scientific">Adineta steineri</name>
    <dbReference type="NCBI Taxonomy" id="433720"/>
    <lineage>
        <taxon>Eukaryota</taxon>
        <taxon>Metazoa</taxon>
        <taxon>Spiralia</taxon>
        <taxon>Gnathifera</taxon>
        <taxon>Rotifera</taxon>
        <taxon>Eurotatoria</taxon>
        <taxon>Bdelloidea</taxon>
        <taxon>Adinetida</taxon>
        <taxon>Adinetidae</taxon>
        <taxon>Adineta</taxon>
    </lineage>
</organism>
<dbReference type="Proteomes" id="UP000663860">
    <property type="component" value="Unassembled WGS sequence"/>
</dbReference>
<feature type="repeat" description="NHL" evidence="2">
    <location>
        <begin position="774"/>
        <end position="805"/>
    </location>
</feature>
<proteinExistence type="predicted"/>
<accession>A0A815HP56</accession>
<evidence type="ECO:0000313" key="5">
    <source>
        <dbReference type="Proteomes" id="UP000663860"/>
    </source>
</evidence>
<evidence type="ECO:0000256" key="2">
    <source>
        <dbReference type="PROSITE-ProRule" id="PRU00504"/>
    </source>
</evidence>
<feature type="repeat" description="NHL" evidence="2">
    <location>
        <begin position="830"/>
        <end position="861"/>
    </location>
</feature>
<feature type="coiled-coil region" evidence="3">
    <location>
        <begin position="103"/>
        <end position="137"/>
    </location>
</feature>
<evidence type="ECO:0000256" key="3">
    <source>
        <dbReference type="SAM" id="Coils"/>
    </source>
</evidence>
<gene>
    <name evidence="4" type="ORF">IZO911_LOCUS36995</name>
</gene>
<reference evidence="4" key="1">
    <citation type="submission" date="2021-02" db="EMBL/GenBank/DDBJ databases">
        <authorList>
            <person name="Nowell W R."/>
        </authorList>
    </citation>
    <scope>NUCLEOTIDE SEQUENCE</scope>
</reference>
<dbReference type="Gene3D" id="2.40.10.500">
    <property type="match status" value="2"/>
</dbReference>
<dbReference type="AlphaFoldDB" id="A0A815HP56"/>
<dbReference type="SUPFAM" id="SSF63829">
    <property type="entry name" value="Calcium-dependent phosphotriesterase"/>
    <property type="match status" value="2"/>
</dbReference>
<name>A0A815HP56_9BILA</name>
<dbReference type="GO" id="GO:0008270">
    <property type="term" value="F:zinc ion binding"/>
    <property type="evidence" value="ECO:0007669"/>
    <property type="project" value="UniProtKB-KW"/>
</dbReference>
<dbReference type="Gene3D" id="2.120.10.30">
    <property type="entry name" value="TolB, C-terminal domain"/>
    <property type="match status" value="3"/>
</dbReference>
<comment type="caution">
    <text evidence="4">The sequence shown here is derived from an EMBL/GenBank/DDBJ whole genome shotgun (WGS) entry which is preliminary data.</text>
</comment>
<keyword evidence="1" id="KW-0677">Repeat</keyword>
<evidence type="ECO:0000313" key="4">
    <source>
        <dbReference type="EMBL" id="CAF1355169.1"/>
    </source>
</evidence>
<dbReference type="PANTHER" id="PTHR24104:SF25">
    <property type="entry name" value="PROTEIN LIN-41"/>
    <property type="match status" value="1"/>
</dbReference>
<dbReference type="EMBL" id="CAJNOE010000900">
    <property type="protein sequence ID" value="CAF1355169.1"/>
    <property type="molecule type" value="Genomic_DNA"/>
</dbReference>
<keyword evidence="3" id="KW-0175">Coiled coil</keyword>
<dbReference type="PANTHER" id="PTHR24104">
    <property type="entry name" value="E3 UBIQUITIN-PROTEIN LIGASE NHLRC1-RELATED"/>
    <property type="match status" value="1"/>
</dbReference>
<protein>
    <submittedName>
        <fullName evidence="4">Uncharacterized protein</fullName>
    </submittedName>
</protein>
<dbReference type="Pfam" id="PF01436">
    <property type="entry name" value="NHL"/>
    <property type="match status" value="3"/>
</dbReference>
<dbReference type="CDD" id="cd05819">
    <property type="entry name" value="NHL"/>
    <property type="match status" value="2"/>
</dbReference>
<evidence type="ECO:0000256" key="1">
    <source>
        <dbReference type="ARBA" id="ARBA00022737"/>
    </source>
</evidence>
<dbReference type="InterPro" id="IPR001258">
    <property type="entry name" value="NHL_repeat"/>
</dbReference>
<sequence length="862" mass="97755">MVNNKTQCFTCNQDKITYLCEGCLKNFCLMDLTKHRQILNEELHHIINDYDQFKQIFNEQKPNSDDLALINQINEWEINSIKKIQLKARDCREIVIKSSQIFLNDIEKKFNDLSEQIKQIRQENEFNEINLNHFRNQLKKMILEINNPPKTSIQYDSQPFINDISIISTKEPKFNKWKQNAINVAGGAGFGQKLYQFGCPYGIFIDEYKNIFIADYNSHRIVEWKHNVKEGQIIAGGNKQGSRMNQLNYPTDVIVDQQNHSIIIADQGNRRVIQWLNQNQQILINNIDCFGLAMDKHGFLYVSDSEKNEVRRWKMGEYNNEGIVVAGGYGQGNKLNQLNSPGCIFVDEEQSVYVSDQNNDRVMKWGKDAKEGTIAAGGNGKGGNLNQLSYPRGVIVDDLGQIYVVDMWNHRVIRWCEGKEEGEIVVGGNEKGCMANQLNNPFGLSFDNEGNLHVVDCGNARIQKFEIIFITVQINSQICEKKPQYSECSTNSACGCFRMIGANNDAGICGFRWLACSRLVLCNSSNNSCSQPNTTCVQHPECNDLPVCYPVTMTDQSICPPMQNKTSLKWKQNAITVAGGNGPGEELNQLDRPRGILIDEKKNIFIADGDNYRIVEWKYNAMEGQIIAGGYGQENQMDQLNQLSDMIVNQQNHSIIIADWGDGRLIQWMNQTQQILIDNIDCYGLAMDKHGFLYVSDYEKNEVRRWKMGDYNSEGIVVAGGNGKGDQLNQLTSPSFIFVDEDQSVYVSDLFNNRVMKWRKGAKEGTVVAGGNDRGGNLDQLFYPQGVIVDDLGQIYVADCYNHRVMRWCEGKEEGEIVVGGNGEGNQSNQLNHPMGLSFDDEGNLYVADAINHRIQKFEIIL</sequence>
<dbReference type="PROSITE" id="PS51125">
    <property type="entry name" value="NHL"/>
    <property type="match status" value="3"/>
</dbReference>
<dbReference type="SUPFAM" id="SSF101898">
    <property type="entry name" value="NHL repeat"/>
    <property type="match status" value="1"/>
</dbReference>
<dbReference type="InterPro" id="IPR011042">
    <property type="entry name" value="6-blade_b-propeller_TolB-like"/>
</dbReference>